<sequence>MEFKKIFMSDRIKSPPEDFGVEAERSADFDSKIKSHIPIIQARRDRFMSVEVQRETVKKLEQNMAKDLECFRSGVAGLKELGFDPKAVFVEYSFVVDAFSHAFSRVVHEERFAVVSLTELVSSVEEVYDYVRDHALEPQISAPWIRFRRIDLQQPLAEVNKEKAWSEQVGGGDRPFLEKLFGALKSFMPISKRGGNGSYVVSFAWQQLSEIGVAKKTIKLVTNEFSDFPDLQTFLEDPRNLVEQKNRNIVRVVSVDNVSAPSIRERSRNIVDLPGRLAEIDTSDFFQKFEEEYGEPEIVNAMTSVELREFIKKIFAESFEFYPELNQKLTDLIPDNQRPDENKIQAILKKLFEGIIF</sequence>
<organism evidence="1 2">
    <name type="scientific">Candidatus Uhrbacteria bacterium GW2011_GWF2_44_350</name>
    <dbReference type="NCBI Taxonomy" id="1619000"/>
    <lineage>
        <taxon>Bacteria</taxon>
        <taxon>Candidatus Uhriibacteriota</taxon>
    </lineage>
</organism>
<reference evidence="1 2" key="1">
    <citation type="journal article" date="2015" name="Nature">
        <title>rRNA introns, odd ribosomes, and small enigmatic genomes across a large radiation of phyla.</title>
        <authorList>
            <person name="Brown C.T."/>
            <person name="Hug L.A."/>
            <person name="Thomas B.C."/>
            <person name="Sharon I."/>
            <person name="Castelle C.J."/>
            <person name="Singh A."/>
            <person name="Wilkins M.J."/>
            <person name="Williams K.H."/>
            <person name="Banfield J.F."/>
        </authorList>
    </citation>
    <scope>NUCLEOTIDE SEQUENCE [LARGE SCALE GENOMIC DNA]</scope>
</reference>
<comment type="caution">
    <text evidence="1">The sequence shown here is derived from an EMBL/GenBank/DDBJ whole genome shotgun (WGS) entry which is preliminary data.</text>
</comment>
<evidence type="ECO:0000313" key="1">
    <source>
        <dbReference type="EMBL" id="KKT71913.1"/>
    </source>
</evidence>
<name>A0A0G1JKJ7_9BACT</name>
<accession>A0A0G1JKJ7</accession>
<protein>
    <submittedName>
        <fullName evidence="1">Uncharacterized protein</fullName>
    </submittedName>
</protein>
<proteinExistence type="predicted"/>
<dbReference type="AlphaFoldDB" id="A0A0G1JKJ7"/>
<dbReference type="EMBL" id="LCJB01000005">
    <property type="protein sequence ID" value="KKT71913.1"/>
    <property type="molecule type" value="Genomic_DNA"/>
</dbReference>
<dbReference type="Proteomes" id="UP000034154">
    <property type="component" value="Unassembled WGS sequence"/>
</dbReference>
<evidence type="ECO:0000313" key="2">
    <source>
        <dbReference type="Proteomes" id="UP000034154"/>
    </source>
</evidence>
<gene>
    <name evidence="1" type="ORF">UW63_C0005G0016</name>
</gene>